<dbReference type="RefSeq" id="XP_025852634.1">
    <property type="nucleotide sequence ID" value="XM_025996849.1"/>
</dbReference>
<evidence type="ECO:0000256" key="2">
    <source>
        <dbReference type="ARBA" id="ARBA00022692"/>
    </source>
</evidence>
<dbReference type="PANTHER" id="PTHR12489:SF12">
    <property type="entry name" value="LHFPL TETRASPAN SUBFAMILY MEMBER 6 PROTEIN"/>
    <property type="match status" value="1"/>
</dbReference>
<reference key="1">
    <citation type="submission" date="2019-01" db="UniProtKB">
        <authorList>
            <consortium name="RefSeq"/>
        </authorList>
    </citation>
    <scope>IDENTIFICATION</scope>
    <source>
        <strain evidence="8 10">TameXAggressive cross</strain>
        <tissue evidence="8 10">Blood</tissue>
    </source>
</reference>
<dbReference type="InterPro" id="IPR019372">
    <property type="entry name" value="LHFPL"/>
</dbReference>
<protein>
    <submittedName>
        <fullName evidence="8 9">LHFPL tetraspan subfamily member 6 protein isoform X1</fullName>
    </submittedName>
</protein>
<gene>
    <name evidence="8 9 10 11 12" type="primary">LHFPL6</name>
</gene>
<dbReference type="Gene3D" id="1.20.140.150">
    <property type="match status" value="1"/>
</dbReference>
<dbReference type="RefSeq" id="XP_025852631.1">
    <property type="nucleotide sequence ID" value="XM_025996846.1"/>
</dbReference>
<keyword evidence="4 5" id="KW-0472">Membrane</keyword>
<keyword evidence="2 5" id="KW-0812">Transmembrane</keyword>
<comment type="subcellular location">
    <subcellularLocation>
        <location evidence="1">Membrane</location>
        <topology evidence="1">Multi-pass membrane protein</topology>
    </subcellularLocation>
</comment>
<dbReference type="AlphaFoldDB" id="A0A3Q7S0N9"/>
<keyword evidence="7" id="KW-1185">Reference proteome</keyword>
<evidence type="ECO:0000313" key="7">
    <source>
        <dbReference type="Proteomes" id="UP001652641"/>
    </source>
</evidence>
<keyword evidence="6" id="KW-0732">Signal</keyword>
<feature type="chain" id="PRO_5044599391" evidence="6">
    <location>
        <begin position="22"/>
        <end position="232"/>
    </location>
</feature>
<dbReference type="GeneID" id="112918701"/>
<evidence type="ECO:0000256" key="4">
    <source>
        <dbReference type="ARBA" id="ARBA00023136"/>
    </source>
</evidence>
<reference evidence="9 11" key="2">
    <citation type="submission" date="2025-04" db="UniProtKB">
        <authorList>
            <consortium name="RefSeq"/>
        </authorList>
    </citation>
    <scope>IDENTIFICATION</scope>
    <source>
        <strain evidence="9 11">TameXAggressive cross</strain>
        <tissue evidence="9 11">Blood</tissue>
    </source>
</reference>
<feature type="transmembrane region" description="Helical" evidence="5">
    <location>
        <begin position="200"/>
        <end position="222"/>
    </location>
</feature>
<evidence type="ECO:0000313" key="9">
    <source>
        <dbReference type="RefSeq" id="XP_025852632.1"/>
    </source>
</evidence>
<evidence type="ECO:0000313" key="8">
    <source>
        <dbReference type="RefSeq" id="XP_025852631.1"/>
    </source>
</evidence>
<dbReference type="RefSeq" id="XP_025852635.1">
    <property type="nucleotide sequence ID" value="XM_025996850.1"/>
</dbReference>
<evidence type="ECO:0000256" key="5">
    <source>
        <dbReference type="SAM" id="Phobius"/>
    </source>
</evidence>
<evidence type="ECO:0000313" key="10">
    <source>
        <dbReference type="RefSeq" id="XP_025852633.1"/>
    </source>
</evidence>
<dbReference type="Proteomes" id="UP001652641">
    <property type="component" value="Chromosome 9"/>
</dbReference>
<name>A0A3Q7S0N9_VULVU</name>
<dbReference type="PANTHER" id="PTHR12489">
    <property type="entry name" value="LIPOMA HMGIC FUSION PARTNER-LIKE PROTEIN"/>
    <property type="match status" value="1"/>
</dbReference>
<dbReference type="KEGG" id="vvp:112918701"/>
<sequence length="232" mass="25120">MASSLTCTGVIWALLSFLCAATSCVGFFMPYWLWGSQLGKSVSFGTFRRCSYPVHDESRQMMVMVEECGRYASFQGIPSAEWRICTIVTGLGCGLLLLVALTALMACCVSELISRTVGRVAGGIQFLGGVRISQNSWHLASGSFQPMGSPFGRQEAERSQGLLIGAGCALYPLGWDSEEVRQTCGYVSGQFDLGKCEIGWAYYCTGAGAATAMLLCTWLACFSGKKQKQYPY</sequence>
<evidence type="ECO:0000313" key="12">
    <source>
        <dbReference type="RefSeq" id="XP_025852635.1"/>
    </source>
</evidence>
<organism evidence="7 9">
    <name type="scientific">Vulpes vulpes</name>
    <name type="common">Red fox</name>
    <dbReference type="NCBI Taxonomy" id="9627"/>
    <lineage>
        <taxon>Eukaryota</taxon>
        <taxon>Metazoa</taxon>
        <taxon>Chordata</taxon>
        <taxon>Craniata</taxon>
        <taxon>Vertebrata</taxon>
        <taxon>Euteleostomi</taxon>
        <taxon>Mammalia</taxon>
        <taxon>Eutheria</taxon>
        <taxon>Laurasiatheria</taxon>
        <taxon>Carnivora</taxon>
        <taxon>Caniformia</taxon>
        <taxon>Canidae</taxon>
        <taxon>Vulpes</taxon>
    </lineage>
</organism>
<evidence type="ECO:0000256" key="6">
    <source>
        <dbReference type="SAM" id="SignalP"/>
    </source>
</evidence>
<dbReference type="RefSeq" id="XP_025852633.1">
    <property type="nucleotide sequence ID" value="XM_025996848.1"/>
</dbReference>
<dbReference type="Pfam" id="PF10242">
    <property type="entry name" value="L_HMGIC_fpl"/>
    <property type="match status" value="2"/>
</dbReference>
<feature type="transmembrane region" description="Helical" evidence="5">
    <location>
        <begin position="12"/>
        <end position="34"/>
    </location>
</feature>
<evidence type="ECO:0000256" key="1">
    <source>
        <dbReference type="ARBA" id="ARBA00004141"/>
    </source>
</evidence>
<dbReference type="GO" id="GO:0016020">
    <property type="term" value="C:membrane"/>
    <property type="evidence" value="ECO:0007669"/>
    <property type="project" value="UniProtKB-SubCell"/>
</dbReference>
<feature type="transmembrane region" description="Helical" evidence="5">
    <location>
        <begin position="84"/>
        <end position="106"/>
    </location>
</feature>
<dbReference type="CTD" id="10186"/>
<feature type="signal peptide" evidence="6">
    <location>
        <begin position="1"/>
        <end position="21"/>
    </location>
</feature>
<evidence type="ECO:0000256" key="3">
    <source>
        <dbReference type="ARBA" id="ARBA00022989"/>
    </source>
</evidence>
<proteinExistence type="predicted"/>
<dbReference type="RefSeq" id="XP_025852632.1">
    <property type="nucleotide sequence ID" value="XM_025996847.1"/>
</dbReference>
<keyword evidence="3 5" id="KW-1133">Transmembrane helix</keyword>
<evidence type="ECO:0000313" key="11">
    <source>
        <dbReference type="RefSeq" id="XP_025852634.1"/>
    </source>
</evidence>
<accession>A0A3Q7S0N9</accession>